<dbReference type="EMBL" id="BPQB01000005">
    <property type="protein sequence ID" value="GJE87150.1"/>
    <property type="molecule type" value="Genomic_DNA"/>
</dbReference>
<dbReference type="AlphaFoldDB" id="A0A9P3G3W2"/>
<reference evidence="1 2" key="1">
    <citation type="submission" date="2021-08" db="EMBL/GenBank/DDBJ databases">
        <title>Draft Genome Sequence of Phanerochaete sordida strain YK-624.</title>
        <authorList>
            <person name="Mori T."/>
            <person name="Dohra H."/>
            <person name="Suzuki T."/>
            <person name="Kawagishi H."/>
            <person name="Hirai H."/>
        </authorList>
    </citation>
    <scope>NUCLEOTIDE SEQUENCE [LARGE SCALE GENOMIC DNA]</scope>
    <source>
        <strain evidence="1 2">YK-624</strain>
    </source>
</reference>
<dbReference type="Proteomes" id="UP000703269">
    <property type="component" value="Unassembled WGS sequence"/>
</dbReference>
<keyword evidence="2" id="KW-1185">Reference proteome</keyword>
<gene>
    <name evidence="1" type="ORF">PsYK624_032330</name>
</gene>
<accession>A0A9P3G3W2</accession>
<dbReference type="SUPFAM" id="SSF52266">
    <property type="entry name" value="SGNH hydrolase"/>
    <property type="match status" value="1"/>
</dbReference>
<evidence type="ECO:0000313" key="2">
    <source>
        <dbReference type="Proteomes" id="UP000703269"/>
    </source>
</evidence>
<dbReference type="Gene3D" id="3.40.50.1110">
    <property type="entry name" value="SGNH hydrolase"/>
    <property type="match status" value="1"/>
</dbReference>
<proteinExistence type="predicted"/>
<evidence type="ECO:0000313" key="1">
    <source>
        <dbReference type="EMBL" id="GJE87150.1"/>
    </source>
</evidence>
<dbReference type="OrthoDB" id="1600564at2759"/>
<protein>
    <submittedName>
        <fullName evidence="1">Carbohydrate esterase family 16 protein</fullName>
    </submittedName>
</protein>
<dbReference type="InterPro" id="IPR036514">
    <property type="entry name" value="SGNH_hydro_sf"/>
</dbReference>
<sequence>MDRPWRYSSTVVQVSSSWPGLSGVKTLIVLGDSYCDVGYDFRTSPLPSVDEPLGVPFPGLTYAEDGQPNWVGHFVTRLKDQTRLVVYDFARGGDTTDGVERQIKREFLPNLADNVAKGLLQNNLDRELQTSDTVWNSNDTLFGAAFNLSTPSPASPYVHSSEAIWVGINDCGYSAADRISPKVTKLFGLIDILFKAGARNMMLIDIPPMHRSPAMSMPPRGKLSFEEWNDCLRARAADFVKTRTDATLVIYSSWATFTRVLNDPAACGFSPADVKRRGGSIWVDHIHPTSKMHDEIAKDAVELLQTVHVNDAEA</sequence>
<comment type="caution">
    <text evidence="1">The sequence shown here is derived from an EMBL/GenBank/DDBJ whole genome shotgun (WGS) entry which is preliminary data.</text>
</comment>
<name>A0A9P3G3W2_9APHY</name>
<organism evidence="1 2">
    <name type="scientific">Phanerochaete sordida</name>
    <dbReference type="NCBI Taxonomy" id="48140"/>
    <lineage>
        <taxon>Eukaryota</taxon>
        <taxon>Fungi</taxon>
        <taxon>Dikarya</taxon>
        <taxon>Basidiomycota</taxon>
        <taxon>Agaricomycotina</taxon>
        <taxon>Agaricomycetes</taxon>
        <taxon>Polyporales</taxon>
        <taxon>Phanerochaetaceae</taxon>
        <taxon>Phanerochaete</taxon>
    </lineage>
</organism>